<keyword evidence="20" id="KW-1185">Reference proteome</keyword>
<evidence type="ECO:0000256" key="9">
    <source>
        <dbReference type="ARBA" id="ARBA00022840"/>
    </source>
</evidence>
<dbReference type="SUPFAM" id="SSF56059">
    <property type="entry name" value="Glutathione synthetase ATP-binding domain-like"/>
    <property type="match status" value="1"/>
</dbReference>
<dbReference type="OrthoDB" id="9813261at2"/>
<evidence type="ECO:0000256" key="1">
    <source>
        <dbReference type="ARBA" id="ARBA00001936"/>
    </source>
</evidence>
<dbReference type="EMBL" id="CP004021">
    <property type="protein sequence ID" value="AKK20505.1"/>
    <property type="molecule type" value="Genomic_DNA"/>
</dbReference>
<dbReference type="InterPro" id="IPR011127">
    <property type="entry name" value="Dala_Dala_lig_N"/>
</dbReference>
<evidence type="ECO:0000256" key="11">
    <source>
        <dbReference type="ARBA" id="ARBA00022984"/>
    </source>
</evidence>
<dbReference type="Gene3D" id="3.40.50.20">
    <property type="match status" value="1"/>
</dbReference>
<keyword evidence="11 14" id="KW-0573">Peptidoglycan synthesis</keyword>
<evidence type="ECO:0000256" key="4">
    <source>
        <dbReference type="ARBA" id="ARBA00010871"/>
    </source>
</evidence>
<dbReference type="GO" id="GO:0046872">
    <property type="term" value="F:metal ion binding"/>
    <property type="evidence" value="ECO:0007669"/>
    <property type="project" value="UniProtKB-KW"/>
</dbReference>
<dbReference type="NCBIfam" id="NF002378">
    <property type="entry name" value="PRK01372.1"/>
    <property type="match status" value="1"/>
</dbReference>
<comment type="cofactor">
    <cofactor evidence="16">
        <name>Mg(2+)</name>
        <dbReference type="ChEBI" id="CHEBI:18420"/>
    </cofactor>
    <cofactor evidence="16">
        <name>Mn(2+)</name>
        <dbReference type="ChEBI" id="CHEBI:29035"/>
    </cofactor>
    <text evidence="16">Binds 2 magnesium or manganese ions per subunit.</text>
</comment>
<feature type="active site" evidence="15">
    <location>
        <position position="283"/>
    </location>
</feature>
<feature type="domain" description="ATP-grasp" evidence="18">
    <location>
        <begin position="108"/>
        <end position="305"/>
    </location>
</feature>
<keyword evidence="16" id="KW-0464">Manganese</keyword>
<comment type="catalytic activity">
    <reaction evidence="13 14">
        <text>2 D-alanine + ATP = D-alanyl-D-alanine + ADP + phosphate + H(+)</text>
        <dbReference type="Rhea" id="RHEA:11224"/>
        <dbReference type="ChEBI" id="CHEBI:15378"/>
        <dbReference type="ChEBI" id="CHEBI:30616"/>
        <dbReference type="ChEBI" id="CHEBI:43474"/>
        <dbReference type="ChEBI" id="CHEBI:57416"/>
        <dbReference type="ChEBI" id="CHEBI:57822"/>
        <dbReference type="ChEBI" id="CHEBI:456216"/>
        <dbReference type="EC" id="6.3.2.4"/>
    </reaction>
</comment>
<dbReference type="GO" id="GO:0008360">
    <property type="term" value="P:regulation of cell shape"/>
    <property type="evidence" value="ECO:0007669"/>
    <property type="project" value="UniProtKB-KW"/>
</dbReference>
<gene>
    <name evidence="14" type="primary">ddl</name>
    <name evidence="19" type="ORF">G293_04450</name>
</gene>
<dbReference type="Pfam" id="PF01820">
    <property type="entry name" value="Dala_Dala_lig_N"/>
    <property type="match status" value="1"/>
</dbReference>
<dbReference type="GO" id="GO:0071555">
    <property type="term" value="P:cell wall organization"/>
    <property type="evidence" value="ECO:0007669"/>
    <property type="project" value="UniProtKB-KW"/>
</dbReference>
<dbReference type="STRING" id="1277257.G293_04450"/>
<evidence type="ECO:0000256" key="17">
    <source>
        <dbReference type="PROSITE-ProRule" id="PRU00409"/>
    </source>
</evidence>
<evidence type="ECO:0000256" key="3">
    <source>
        <dbReference type="ARBA" id="ARBA00004496"/>
    </source>
</evidence>
<dbReference type="InterPro" id="IPR011761">
    <property type="entry name" value="ATP-grasp"/>
</dbReference>
<evidence type="ECO:0000256" key="10">
    <source>
        <dbReference type="ARBA" id="ARBA00022960"/>
    </source>
</evidence>
<dbReference type="Gene3D" id="3.30.1490.20">
    <property type="entry name" value="ATP-grasp fold, A domain"/>
    <property type="match status" value="1"/>
</dbReference>
<feature type="active site" evidence="15">
    <location>
        <position position="22"/>
    </location>
</feature>
<accession>A0A0G3I5H8</accession>
<dbReference type="Pfam" id="PF07478">
    <property type="entry name" value="Dala_Dala_lig_C"/>
    <property type="match status" value="1"/>
</dbReference>
<keyword evidence="9 17" id="KW-0067">ATP-binding</keyword>
<dbReference type="SUPFAM" id="SSF52440">
    <property type="entry name" value="PreATP-grasp domain"/>
    <property type="match status" value="1"/>
</dbReference>
<name>A0A0G3I5H8_LIBAF</name>
<dbReference type="PANTHER" id="PTHR23132">
    <property type="entry name" value="D-ALANINE--D-ALANINE LIGASE"/>
    <property type="match status" value="1"/>
</dbReference>
<dbReference type="AlphaFoldDB" id="A0A0G3I5H8"/>
<keyword evidence="6 14" id="KW-0963">Cytoplasm</keyword>
<keyword evidence="8 17" id="KW-0547">Nucleotide-binding</keyword>
<dbReference type="NCBIfam" id="TIGR01205">
    <property type="entry name" value="D_ala_D_alaTIGR"/>
    <property type="match status" value="1"/>
</dbReference>
<dbReference type="PROSITE" id="PS50975">
    <property type="entry name" value="ATP_GRASP"/>
    <property type="match status" value="1"/>
</dbReference>
<dbReference type="Proteomes" id="UP000035503">
    <property type="component" value="Chromosome"/>
</dbReference>
<evidence type="ECO:0000256" key="8">
    <source>
        <dbReference type="ARBA" id="ARBA00022741"/>
    </source>
</evidence>
<dbReference type="InterPro" id="IPR000291">
    <property type="entry name" value="D-Ala_lig_Van_CS"/>
</dbReference>
<dbReference type="Gene3D" id="3.30.470.20">
    <property type="entry name" value="ATP-grasp fold, B domain"/>
    <property type="match status" value="1"/>
</dbReference>
<evidence type="ECO:0000256" key="13">
    <source>
        <dbReference type="ARBA" id="ARBA00047614"/>
    </source>
</evidence>
<dbReference type="InterPro" id="IPR013815">
    <property type="entry name" value="ATP_grasp_subdomain_1"/>
</dbReference>
<evidence type="ECO:0000313" key="19">
    <source>
        <dbReference type="EMBL" id="AKK20505.1"/>
    </source>
</evidence>
<evidence type="ECO:0000256" key="6">
    <source>
        <dbReference type="ARBA" id="ARBA00022490"/>
    </source>
</evidence>
<evidence type="ECO:0000256" key="16">
    <source>
        <dbReference type="PIRSR" id="PIRSR039102-3"/>
    </source>
</evidence>
<comment type="similarity">
    <text evidence="4 14">Belongs to the D-alanine--D-alanine ligase family.</text>
</comment>
<evidence type="ECO:0000256" key="15">
    <source>
        <dbReference type="PIRSR" id="PIRSR039102-1"/>
    </source>
</evidence>
<dbReference type="GO" id="GO:0005737">
    <property type="term" value="C:cytoplasm"/>
    <property type="evidence" value="ECO:0007669"/>
    <property type="project" value="UniProtKB-SubCell"/>
</dbReference>
<evidence type="ECO:0000256" key="5">
    <source>
        <dbReference type="ARBA" id="ARBA00012216"/>
    </source>
</evidence>
<dbReference type="PIRSF" id="PIRSF039102">
    <property type="entry name" value="Ddl/VanB"/>
    <property type="match status" value="1"/>
</dbReference>
<sequence length="311" mass="34272">MVNKIDIKSTHVAVIMGGLSAEREVSLSSGKSCSSALKDTGFQVSQIDVDRSIVSTLQKLNPDVVLNVLHGSFGEDGLIQSILEFLEIPYTHSGVLASALSMDKMRAKQIVKSCGVPVCPSIVVNRFAMDYQHPMSPPYVIKPLKGGSSLGIMVIKPGQSVPLDILQSLSWNYGDQLLIEQYIDGIELSCGVMGDTPLAVTEIIVPKSDFYSYELKYLSSNYTHVMPAKIPLDIYKEVQRNAVLAHHAIGCRGISRSDFLFDPISRKIFWLEINVQPGMTPVSIFPEMAMHAGYSFQELLLWMVEDASCLR</sequence>
<dbReference type="GO" id="GO:0005524">
    <property type="term" value="F:ATP binding"/>
    <property type="evidence" value="ECO:0007669"/>
    <property type="project" value="UniProtKB-UniRule"/>
</dbReference>
<dbReference type="EC" id="6.3.2.4" evidence="5 14"/>
<dbReference type="PATRIC" id="fig|1277257.4.peg.962"/>
<dbReference type="GO" id="GO:0008716">
    <property type="term" value="F:D-alanine-D-alanine ligase activity"/>
    <property type="evidence" value="ECO:0007669"/>
    <property type="project" value="UniProtKB-UniRule"/>
</dbReference>
<proteinExistence type="inferred from homology"/>
<feature type="binding site" evidence="16">
    <location>
        <position position="258"/>
    </location>
    <ligand>
        <name>Mg(2+)</name>
        <dbReference type="ChEBI" id="CHEBI:18420"/>
        <label>1</label>
    </ligand>
</feature>
<feature type="binding site" evidence="16">
    <location>
        <position position="272"/>
    </location>
    <ligand>
        <name>Mg(2+)</name>
        <dbReference type="ChEBI" id="CHEBI:18420"/>
        <label>1</label>
    </ligand>
</feature>
<evidence type="ECO:0000256" key="12">
    <source>
        <dbReference type="ARBA" id="ARBA00023316"/>
    </source>
</evidence>
<feature type="active site" evidence="15">
    <location>
        <position position="148"/>
    </location>
</feature>
<keyword evidence="12 14" id="KW-0961">Cell wall biogenesis/degradation</keyword>
<dbReference type="PROSITE" id="PS00843">
    <property type="entry name" value="DALA_DALA_LIGASE_1"/>
    <property type="match status" value="1"/>
</dbReference>
<feature type="binding site" evidence="16">
    <location>
        <position position="272"/>
    </location>
    <ligand>
        <name>Mg(2+)</name>
        <dbReference type="ChEBI" id="CHEBI:18420"/>
        <label>2</label>
    </ligand>
</feature>
<dbReference type="InterPro" id="IPR011095">
    <property type="entry name" value="Dala_Dala_lig_C"/>
</dbReference>
<keyword evidence="7 14" id="KW-0436">Ligase</keyword>
<comment type="pathway">
    <text evidence="14">Cell wall biogenesis; peptidoglycan biosynthesis.</text>
</comment>
<reference evidence="19 20" key="1">
    <citation type="journal article" date="2015" name="Genome Announc.">
        <title>Complete Genome Sequence of 'Candidatus Liberibacter africanus,' a Bacterium Associated with Citrus Huanglongbing.</title>
        <authorList>
            <person name="Lin H."/>
            <person name="Pietersen G."/>
            <person name="Han C."/>
            <person name="Read D.A."/>
            <person name="Lou B."/>
            <person name="Gupta G."/>
            <person name="Civerolo E.L."/>
        </authorList>
    </citation>
    <scope>NUCLEOTIDE SEQUENCE [LARGE SCALE GENOMIC DNA]</scope>
    <source>
        <strain evidence="19 20">PTSAPSY</strain>
    </source>
</reference>
<keyword evidence="16" id="KW-0460">Magnesium</keyword>
<evidence type="ECO:0000259" key="18">
    <source>
        <dbReference type="PROSITE" id="PS50975"/>
    </source>
</evidence>
<dbReference type="InterPro" id="IPR005905">
    <property type="entry name" value="D_ala_D_ala"/>
</dbReference>
<dbReference type="InterPro" id="IPR016185">
    <property type="entry name" value="PreATP-grasp_dom_sf"/>
</dbReference>
<dbReference type="HAMAP" id="MF_00047">
    <property type="entry name" value="Dala_Dala_lig"/>
    <property type="match status" value="1"/>
</dbReference>
<organism evidence="19 20">
    <name type="scientific">Candidatus Liberibacter africanus PTSAPSY</name>
    <dbReference type="NCBI Taxonomy" id="1277257"/>
    <lineage>
        <taxon>Bacteria</taxon>
        <taxon>Pseudomonadati</taxon>
        <taxon>Pseudomonadota</taxon>
        <taxon>Alphaproteobacteria</taxon>
        <taxon>Hyphomicrobiales</taxon>
        <taxon>Rhizobiaceae</taxon>
        <taxon>Liberibacter</taxon>
    </lineage>
</organism>
<comment type="subcellular location">
    <subcellularLocation>
        <location evidence="3 14">Cytoplasm</location>
    </subcellularLocation>
</comment>
<comment type="function">
    <text evidence="2 14">Cell wall formation.</text>
</comment>
<evidence type="ECO:0000256" key="7">
    <source>
        <dbReference type="ARBA" id="ARBA00022598"/>
    </source>
</evidence>
<dbReference type="PANTHER" id="PTHR23132:SF23">
    <property type="entry name" value="D-ALANINE--D-ALANINE LIGASE B"/>
    <property type="match status" value="1"/>
</dbReference>
<evidence type="ECO:0000256" key="2">
    <source>
        <dbReference type="ARBA" id="ARBA00003921"/>
    </source>
</evidence>
<keyword evidence="16" id="KW-0479">Metal-binding</keyword>
<protein>
    <recommendedName>
        <fullName evidence="5 14">D-alanine--D-alanine ligase</fullName>
        <ecNumber evidence="5 14">6.3.2.4</ecNumber>
    </recommendedName>
    <alternativeName>
        <fullName evidence="14">D-Ala-D-Ala ligase</fullName>
    </alternativeName>
    <alternativeName>
        <fullName evidence="14">D-alanylalanine synthetase</fullName>
    </alternativeName>
</protein>
<comment type="cofactor">
    <cofactor evidence="1">
        <name>Mn(2+)</name>
        <dbReference type="ChEBI" id="CHEBI:29035"/>
    </cofactor>
</comment>
<evidence type="ECO:0000313" key="20">
    <source>
        <dbReference type="Proteomes" id="UP000035503"/>
    </source>
</evidence>
<keyword evidence="10 14" id="KW-0133">Cell shape</keyword>
<evidence type="ECO:0000256" key="14">
    <source>
        <dbReference type="HAMAP-Rule" id="MF_00047"/>
    </source>
</evidence>
<dbReference type="UniPathway" id="UPA00219"/>
<dbReference type="KEGG" id="lau:G293_04450"/>
<dbReference type="GO" id="GO:0009252">
    <property type="term" value="P:peptidoglycan biosynthetic process"/>
    <property type="evidence" value="ECO:0007669"/>
    <property type="project" value="UniProtKB-UniRule"/>
</dbReference>
<feature type="binding site" evidence="16">
    <location>
        <position position="274"/>
    </location>
    <ligand>
        <name>Mg(2+)</name>
        <dbReference type="ChEBI" id="CHEBI:18420"/>
        <label>2</label>
    </ligand>
</feature>